<keyword evidence="2" id="KW-0964">Secreted</keyword>
<comment type="caution">
    <text evidence="6">The sequence shown here is derived from an EMBL/GenBank/DDBJ whole genome shotgun (WGS) entry which is preliminary data.</text>
</comment>
<comment type="subcellular location">
    <subcellularLocation>
        <location evidence="1">Secreted</location>
    </subcellularLocation>
</comment>
<dbReference type="Proteomes" id="UP000230154">
    <property type="component" value="Unassembled WGS sequence"/>
</dbReference>
<feature type="region of interest" description="Disordered" evidence="5">
    <location>
        <begin position="28"/>
        <end position="118"/>
    </location>
</feature>
<feature type="compositionally biased region" description="Low complexity" evidence="5">
    <location>
        <begin position="28"/>
        <end position="44"/>
    </location>
</feature>
<dbReference type="InterPro" id="IPR059100">
    <property type="entry name" value="TSP3_bac"/>
</dbReference>
<reference evidence="7" key="1">
    <citation type="submission" date="2017-09" db="EMBL/GenBank/DDBJ databases">
        <title>Depth-based differentiation of microbial function through sediment-hosted aquifers and enrichment of novel symbionts in the deep terrestrial subsurface.</title>
        <authorList>
            <person name="Probst A.J."/>
            <person name="Ladd B."/>
            <person name="Jarett J.K."/>
            <person name="Geller-Mcgrath D.E."/>
            <person name="Sieber C.M.K."/>
            <person name="Emerson J.B."/>
            <person name="Anantharaman K."/>
            <person name="Thomas B.C."/>
            <person name="Malmstrom R."/>
            <person name="Stieglmeier M."/>
            <person name="Klingl A."/>
            <person name="Woyke T."/>
            <person name="Ryan C.M."/>
            <person name="Banfield J.F."/>
        </authorList>
    </citation>
    <scope>NUCLEOTIDE SEQUENCE [LARGE SCALE GENOMIC DNA]</scope>
</reference>
<evidence type="ECO:0000256" key="2">
    <source>
        <dbReference type="ARBA" id="ARBA00022525"/>
    </source>
</evidence>
<proteinExistence type="predicted"/>
<dbReference type="AlphaFoldDB" id="A0A2H0TTM7"/>
<organism evidence="6 7">
    <name type="scientific">Candidatus Magasanikbacteria bacterium CG10_big_fil_rev_8_21_14_0_10_47_10</name>
    <dbReference type="NCBI Taxonomy" id="1974652"/>
    <lineage>
        <taxon>Bacteria</taxon>
        <taxon>Candidatus Magasanikiibacteriota</taxon>
    </lineage>
</organism>
<name>A0A2H0TTM7_9BACT</name>
<dbReference type="Pfam" id="PF18884">
    <property type="entry name" value="TSP3_bac"/>
    <property type="match status" value="2"/>
</dbReference>
<sequence>MKLGIAVLVLVGAGVGVYFLVSRGQGGATPAATPAAGLPAAPGADTSRRSALSADDDKDGLANGDELAWGSDPLKADTDGDGYLDGEEVRAGHDPRIAGPNDKLDGDSGRPAAGPVSNQERLAALQRAPTIDPYLRDDISYEIGGGNLTEAYEKKVPEGQRSKAGRIDFALAQPIETALPRPGSLPAAQSTTPALLRQYLDVAEDYTVLADQAQFTSAQSALFLNANPGGFAVMQQRFASYQERLKHVPVPEAALPLQTLLLAYSQAQTDALAQVSEVYTADPVKARVAVRQAAAMDQYYFPLIMGEFTRLHELADTL</sequence>
<keyword evidence="3" id="KW-0732">Signal</keyword>
<evidence type="ECO:0000256" key="3">
    <source>
        <dbReference type="ARBA" id="ARBA00022729"/>
    </source>
</evidence>
<evidence type="ECO:0000256" key="1">
    <source>
        <dbReference type="ARBA" id="ARBA00004613"/>
    </source>
</evidence>
<evidence type="ECO:0008006" key="8">
    <source>
        <dbReference type="Google" id="ProtNLM"/>
    </source>
</evidence>
<dbReference type="EMBL" id="PFCB01000006">
    <property type="protein sequence ID" value="PIR74767.1"/>
    <property type="molecule type" value="Genomic_DNA"/>
</dbReference>
<evidence type="ECO:0000256" key="5">
    <source>
        <dbReference type="SAM" id="MobiDB-lite"/>
    </source>
</evidence>
<gene>
    <name evidence="6" type="ORF">COU35_00620</name>
</gene>
<keyword evidence="4" id="KW-0106">Calcium</keyword>
<dbReference type="PROSITE" id="PS00018">
    <property type="entry name" value="EF_HAND_1"/>
    <property type="match status" value="1"/>
</dbReference>
<dbReference type="InterPro" id="IPR018247">
    <property type="entry name" value="EF_Hand_1_Ca_BS"/>
</dbReference>
<evidence type="ECO:0000256" key="4">
    <source>
        <dbReference type="ARBA" id="ARBA00022837"/>
    </source>
</evidence>
<protein>
    <recommendedName>
        <fullName evidence="8">EF-hand domain-containing protein</fullName>
    </recommendedName>
</protein>
<accession>A0A2H0TTM7</accession>
<evidence type="ECO:0000313" key="7">
    <source>
        <dbReference type="Proteomes" id="UP000230154"/>
    </source>
</evidence>
<feature type="compositionally biased region" description="Basic and acidic residues" evidence="5">
    <location>
        <begin position="87"/>
        <end position="108"/>
    </location>
</feature>
<evidence type="ECO:0000313" key="6">
    <source>
        <dbReference type="EMBL" id="PIR74767.1"/>
    </source>
</evidence>